<evidence type="ECO:0000256" key="6">
    <source>
        <dbReference type="ARBA" id="ARBA00022729"/>
    </source>
</evidence>
<feature type="compositionally biased region" description="Low complexity" evidence="11">
    <location>
        <begin position="506"/>
        <end position="519"/>
    </location>
</feature>
<keyword evidence="8 10" id="KW-1015">Disulfide bond</keyword>
<keyword evidence="6 12" id="KW-0732">Signal</keyword>
<evidence type="ECO:0000256" key="4">
    <source>
        <dbReference type="ARBA" id="ARBA00022617"/>
    </source>
</evidence>
<feature type="region of interest" description="Disordered" evidence="11">
    <location>
        <begin position="269"/>
        <end position="341"/>
    </location>
</feature>
<dbReference type="AlphaFoldDB" id="A0A016W0D2"/>
<dbReference type="InterPro" id="IPR019791">
    <property type="entry name" value="Haem_peroxidase_animal"/>
</dbReference>
<dbReference type="GO" id="GO:0006979">
    <property type="term" value="P:response to oxidative stress"/>
    <property type="evidence" value="ECO:0007669"/>
    <property type="project" value="InterPro"/>
</dbReference>
<feature type="disulfide bond" evidence="10">
    <location>
        <begin position="37"/>
        <end position="71"/>
    </location>
</feature>
<evidence type="ECO:0000256" key="5">
    <source>
        <dbReference type="ARBA" id="ARBA00022723"/>
    </source>
</evidence>
<dbReference type="PANTHER" id="PTHR11475">
    <property type="entry name" value="OXIDASE/PEROXIDASE"/>
    <property type="match status" value="1"/>
</dbReference>
<dbReference type="Gene3D" id="1.10.640.10">
    <property type="entry name" value="Haem peroxidase domain superfamily, animal type"/>
    <property type="match status" value="1"/>
</dbReference>
<evidence type="ECO:0000313" key="15">
    <source>
        <dbReference type="Proteomes" id="UP000024635"/>
    </source>
</evidence>
<dbReference type="GO" id="GO:0020037">
    <property type="term" value="F:heme binding"/>
    <property type="evidence" value="ECO:0007669"/>
    <property type="project" value="InterPro"/>
</dbReference>
<dbReference type="GO" id="GO:0046872">
    <property type="term" value="F:metal ion binding"/>
    <property type="evidence" value="ECO:0007669"/>
    <property type="project" value="UniProtKB-KW"/>
</dbReference>
<dbReference type="GO" id="GO:0005615">
    <property type="term" value="C:extracellular space"/>
    <property type="evidence" value="ECO:0007669"/>
    <property type="project" value="TreeGrafter"/>
</dbReference>
<dbReference type="PROSITE" id="PS51670">
    <property type="entry name" value="SHKT"/>
    <property type="match status" value="1"/>
</dbReference>
<dbReference type="FunFam" id="1.10.640.10:FF:000007">
    <property type="entry name" value="Peroxidase mlt-7"/>
    <property type="match status" value="1"/>
</dbReference>
<dbReference type="Proteomes" id="UP000024635">
    <property type="component" value="Unassembled WGS sequence"/>
</dbReference>
<evidence type="ECO:0000256" key="10">
    <source>
        <dbReference type="PROSITE-ProRule" id="PRU01005"/>
    </source>
</evidence>
<dbReference type="InterPro" id="IPR003582">
    <property type="entry name" value="ShKT_dom"/>
</dbReference>
<evidence type="ECO:0000256" key="11">
    <source>
        <dbReference type="SAM" id="MobiDB-lite"/>
    </source>
</evidence>
<dbReference type="Pfam" id="PF03098">
    <property type="entry name" value="An_peroxidase"/>
    <property type="match status" value="1"/>
</dbReference>
<organism evidence="14 15">
    <name type="scientific">Ancylostoma ceylanicum</name>
    <dbReference type="NCBI Taxonomy" id="53326"/>
    <lineage>
        <taxon>Eukaryota</taxon>
        <taxon>Metazoa</taxon>
        <taxon>Ecdysozoa</taxon>
        <taxon>Nematoda</taxon>
        <taxon>Chromadorea</taxon>
        <taxon>Rhabditida</taxon>
        <taxon>Rhabditina</taxon>
        <taxon>Rhabditomorpha</taxon>
        <taxon>Strongyloidea</taxon>
        <taxon>Ancylostomatidae</taxon>
        <taxon>Ancylostomatinae</taxon>
        <taxon>Ancylostoma</taxon>
    </lineage>
</organism>
<comment type="caution">
    <text evidence="10">Lacks conserved residue(s) required for the propagation of feature annotation.</text>
</comment>
<evidence type="ECO:0000256" key="3">
    <source>
        <dbReference type="ARBA" id="ARBA00022559"/>
    </source>
</evidence>
<dbReference type="CDD" id="cd09823">
    <property type="entry name" value="peroxinectin_like"/>
    <property type="match status" value="1"/>
</dbReference>
<dbReference type="InterPro" id="IPR010255">
    <property type="entry name" value="Haem_peroxidase_sf"/>
</dbReference>
<feature type="binding site" description="axial binding residue" evidence="9">
    <location>
        <position position="898"/>
    </location>
    <ligand>
        <name>heme b</name>
        <dbReference type="ChEBI" id="CHEBI:60344"/>
    </ligand>
    <ligandPart>
        <name>Fe</name>
        <dbReference type="ChEBI" id="CHEBI:18248"/>
    </ligandPart>
</feature>
<keyword evidence="4 9" id="KW-0349">Heme</keyword>
<evidence type="ECO:0000259" key="13">
    <source>
        <dbReference type="PROSITE" id="PS51670"/>
    </source>
</evidence>
<evidence type="ECO:0000256" key="7">
    <source>
        <dbReference type="ARBA" id="ARBA00023002"/>
    </source>
</evidence>
<dbReference type="PANTHER" id="PTHR11475:SF85">
    <property type="entry name" value="SHKT DOMAIN-CONTAINING PROTEIN"/>
    <property type="match status" value="1"/>
</dbReference>
<reference evidence="15" key="1">
    <citation type="journal article" date="2015" name="Nat. Genet.">
        <title>The genome and transcriptome of the zoonotic hookworm Ancylostoma ceylanicum identify infection-specific gene families.</title>
        <authorList>
            <person name="Schwarz E.M."/>
            <person name="Hu Y."/>
            <person name="Antoshechkin I."/>
            <person name="Miller M.M."/>
            <person name="Sternberg P.W."/>
            <person name="Aroian R.V."/>
        </authorList>
    </citation>
    <scope>NUCLEOTIDE SEQUENCE</scope>
    <source>
        <strain evidence="15">HY135</strain>
    </source>
</reference>
<sequence>MYLIYSLPLLLLFFSTESTEAADDNPITTRFHCRGSCCDHHEWCRFWASVGECKSNREWMSDNCQLACGTCRRGATRTSRPGVAPSVRPPRPGRGRKPLSSPRGAQRSRRPNRKLARPTRPSKVSFRTTPFARATRPRGRPTPSDTRMFLRHKGSSSALGPELVVAVDVPPARPDMLMPPPAREHLILHDIRFSPPRRHESTPQQGNRPDMLPPRQDMMPPRQDMMPPRQDMLPPRQDMMPPRFDMVQPRPDVMQPRQDMMPPRFDVVQPRSDVMPPRQDMMPPRFDVVQPRPDMMQPRPDVLPPRQDMMPPRFDMAQPRPDMMQPRPDTMQPRPDVLPPSPNMLPPRPDVLPPSPDVLPPRLDVLPPSRQQLLLHERPQFSPPEQHMPTDLQDIRTDVMTTSMIQQSRQGMLQEQVGPVAPPGGPVIGAPTFPEGRGATAAEMFMSPGSTTPTGPFEPFAQETMMLDLPRTRTRPTRPTRPKLQQRTSARPRPTPRPAFKRQPITTSRPTSPRTAAPRNNRNAGRCQEILRDPLLAAEQMWREHLVVSTEDNSNRRTVDLDGVIRSNLASACVPRMDETSCERNTCYNAYFRTMDGTCNNLQNPLRGAAYRPYTRLLPTVYDNELSEPVASMFPHLRPSPREITRRLTSSHASVVSDDYNALIMQFGQFISHDMAKTTLIPSAKCNVCQNITSRCMAVPIAKDDPNLGFRKNTCVRVSRSSPICGSGNQKPRQQLNENTGYIDASPIYGSSVHDSEKFRQGKTGFLKLPAFNGMQMLPFDQSKCKSKKSCTVIFTAGDSRVNLFVGLSAWHTIFTKEHNRIVSAMIRMNPHWDGERLYHEARKIVGAEVQAIVYREWLPKILGAAFSSVVGDYRGYDPSIDATVANEFTSAAFRFGHGMIQEFYQRLDPNFGNSSFGALPFQKGTLHSDVLVNEGGPDPLLRGMFSQNVKRPQRVTTTVTENMFGSTDLSSINIQRGRDHGHPSYTKYRELCGMGVATSFDHLSREILNTGTRDKLQKVYGSVDRIDLWVGALLEDPVVRGLVGPTVACIVGPQFKRTRDGDRFYYENPGVFTRAQLSEIRKSSLSRIICDNSNTISMVPREAFRIGHLTPCSQIPQMDLSKWKE</sequence>
<accession>A0A016W0D2</accession>
<dbReference type="GO" id="GO:0140825">
    <property type="term" value="F:lactoperoxidase activity"/>
    <property type="evidence" value="ECO:0007669"/>
    <property type="project" value="UniProtKB-EC"/>
</dbReference>
<feature type="region of interest" description="Disordered" evidence="11">
    <location>
        <begin position="469"/>
        <end position="527"/>
    </location>
</feature>
<feature type="signal peptide" evidence="12">
    <location>
        <begin position="1"/>
        <end position="21"/>
    </location>
</feature>
<dbReference type="InterPro" id="IPR037120">
    <property type="entry name" value="Haem_peroxidase_sf_animal"/>
</dbReference>
<feature type="compositionally biased region" description="Basic residues" evidence="11">
    <location>
        <begin position="106"/>
        <end position="117"/>
    </location>
</feature>
<protein>
    <recommendedName>
        <fullName evidence="2">peroxidase</fullName>
        <ecNumber evidence="2">1.11.1.7</ecNumber>
    </recommendedName>
</protein>
<name>A0A016W0D2_9BILA</name>
<keyword evidence="5 9" id="KW-0479">Metal-binding</keyword>
<dbReference type="OrthoDB" id="823504at2759"/>
<evidence type="ECO:0000256" key="12">
    <source>
        <dbReference type="SAM" id="SignalP"/>
    </source>
</evidence>
<keyword evidence="7" id="KW-0560">Oxidoreductase</keyword>
<dbReference type="SMART" id="SM00254">
    <property type="entry name" value="ShKT"/>
    <property type="match status" value="1"/>
</dbReference>
<feature type="region of interest" description="Disordered" evidence="11">
    <location>
        <begin position="74"/>
        <end position="147"/>
    </location>
</feature>
<evidence type="ECO:0000256" key="2">
    <source>
        <dbReference type="ARBA" id="ARBA00012313"/>
    </source>
</evidence>
<dbReference type="STRING" id="53326.A0A016W0D2"/>
<dbReference type="PROSITE" id="PS50292">
    <property type="entry name" value="PEROXIDASE_3"/>
    <property type="match status" value="1"/>
</dbReference>
<comment type="catalytic activity">
    <reaction evidence="1">
        <text>2 a phenolic donor + H2O2 = 2 a phenolic radical donor + 2 H2O</text>
        <dbReference type="Rhea" id="RHEA:56136"/>
        <dbReference type="ChEBI" id="CHEBI:15377"/>
        <dbReference type="ChEBI" id="CHEBI:16240"/>
        <dbReference type="ChEBI" id="CHEBI:139520"/>
        <dbReference type="ChEBI" id="CHEBI:139521"/>
        <dbReference type="EC" id="1.11.1.7"/>
    </reaction>
</comment>
<proteinExistence type="predicted"/>
<feature type="region of interest" description="Disordered" evidence="11">
    <location>
        <begin position="195"/>
        <end position="228"/>
    </location>
</feature>
<dbReference type="SUPFAM" id="SSF48113">
    <property type="entry name" value="Heme-dependent peroxidases"/>
    <property type="match status" value="1"/>
</dbReference>
<dbReference type="EMBL" id="JARK01001338">
    <property type="protein sequence ID" value="EYC33085.1"/>
    <property type="molecule type" value="Genomic_DNA"/>
</dbReference>
<gene>
    <name evidence="14" type="primary">Acey_s0002.g591</name>
    <name evidence="14" type="ORF">Y032_0002g591</name>
</gene>
<evidence type="ECO:0000256" key="1">
    <source>
        <dbReference type="ARBA" id="ARBA00000189"/>
    </source>
</evidence>
<dbReference type="PRINTS" id="PR00457">
    <property type="entry name" value="ANPEROXIDASE"/>
</dbReference>
<keyword evidence="3" id="KW-0575">Peroxidase</keyword>
<dbReference type="EC" id="1.11.1.7" evidence="2"/>
<evidence type="ECO:0000256" key="8">
    <source>
        <dbReference type="ARBA" id="ARBA00023157"/>
    </source>
</evidence>
<feature type="compositionally biased region" description="Low complexity" evidence="11">
    <location>
        <begin position="208"/>
        <end position="228"/>
    </location>
</feature>
<evidence type="ECO:0000313" key="14">
    <source>
        <dbReference type="EMBL" id="EYC33085.1"/>
    </source>
</evidence>
<feature type="chain" id="PRO_5001494005" description="peroxidase" evidence="12">
    <location>
        <begin position="22"/>
        <end position="1126"/>
    </location>
</feature>
<comment type="caution">
    <text evidence="14">The sequence shown here is derived from an EMBL/GenBank/DDBJ whole genome shotgun (WGS) entry which is preliminary data.</text>
</comment>
<feature type="compositionally biased region" description="Basic residues" evidence="11">
    <location>
        <begin position="472"/>
        <end position="481"/>
    </location>
</feature>
<feature type="domain" description="ShKT" evidence="13">
    <location>
        <begin position="37"/>
        <end position="71"/>
    </location>
</feature>
<keyword evidence="9" id="KW-0408">Iron</keyword>
<dbReference type="Pfam" id="PF01549">
    <property type="entry name" value="ShK"/>
    <property type="match status" value="1"/>
</dbReference>
<keyword evidence="15" id="KW-1185">Reference proteome</keyword>
<evidence type="ECO:0000256" key="9">
    <source>
        <dbReference type="PIRSR" id="PIRSR619791-2"/>
    </source>
</evidence>